<feature type="repeat" description="TPR" evidence="13">
    <location>
        <begin position="491"/>
        <end position="524"/>
    </location>
</feature>
<dbReference type="InterPro" id="IPR013105">
    <property type="entry name" value="TPR_2"/>
</dbReference>
<feature type="transmembrane region" description="Helical" evidence="14">
    <location>
        <begin position="363"/>
        <end position="382"/>
    </location>
</feature>
<evidence type="ECO:0000256" key="8">
    <source>
        <dbReference type="ARBA" id="ARBA00022737"/>
    </source>
</evidence>
<evidence type="ECO:0000256" key="6">
    <source>
        <dbReference type="ARBA" id="ARBA00022679"/>
    </source>
</evidence>
<feature type="repeat" description="TPR" evidence="13">
    <location>
        <begin position="525"/>
        <end position="558"/>
    </location>
</feature>
<dbReference type="GO" id="GO:0004169">
    <property type="term" value="F:dolichyl-phosphate-mannose-protein mannosyltransferase activity"/>
    <property type="evidence" value="ECO:0007669"/>
    <property type="project" value="UniProtKB-EC"/>
</dbReference>
<keyword evidence="10" id="KW-0256">Endoplasmic reticulum</keyword>
<keyword evidence="12 14" id="KW-0472">Membrane</keyword>
<evidence type="ECO:0000256" key="14">
    <source>
        <dbReference type="SAM" id="Phobius"/>
    </source>
</evidence>
<dbReference type="SUPFAM" id="SSF48452">
    <property type="entry name" value="TPR-like"/>
    <property type="match status" value="1"/>
</dbReference>
<organism evidence="16 17">
    <name type="scientific">Octopus vulgaris</name>
    <name type="common">Common octopus</name>
    <dbReference type="NCBI Taxonomy" id="6645"/>
    <lineage>
        <taxon>Eukaryota</taxon>
        <taxon>Metazoa</taxon>
        <taxon>Spiralia</taxon>
        <taxon>Lophotrochozoa</taxon>
        <taxon>Mollusca</taxon>
        <taxon>Cephalopoda</taxon>
        <taxon>Coleoidea</taxon>
        <taxon>Octopodiformes</taxon>
        <taxon>Octopoda</taxon>
        <taxon>Incirrata</taxon>
        <taxon>Octopodidae</taxon>
        <taxon>Octopus</taxon>
    </lineage>
</organism>
<evidence type="ECO:0000256" key="12">
    <source>
        <dbReference type="ARBA" id="ARBA00023136"/>
    </source>
</evidence>
<keyword evidence="9 13" id="KW-0802">TPR repeat</keyword>
<keyword evidence="11 14" id="KW-1133">Transmembrane helix</keyword>
<feature type="repeat" description="TPR" evidence="13">
    <location>
        <begin position="596"/>
        <end position="629"/>
    </location>
</feature>
<comment type="subcellular location">
    <subcellularLocation>
        <location evidence="2">Endoplasmic reticulum</location>
    </subcellularLocation>
    <subcellularLocation>
        <location evidence="1">Membrane</location>
        <topology evidence="1">Multi-pass membrane protein</topology>
    </subcellularLocation>
</comment>
<gene>
    <name evidence="16" type="ORF">OCTVUL_1B031689</name>
</gene>
<keyword evidence="6" id="KW-0808">Transferase</keyword>
<dbReference type="GO" id="GO:0005783">
    <property type="term" value="C:endoplasmic reticulum"/>
    <property type="evidence" value="ECO:0007669"/>
    <property type="project" value="UniProtKB-SubCell"/>
</dbReference>
<dbReference type="GO" id="GO:0030968">
    <property type="term" value="P:endoplasmic reticulum unfolded protein response"/>
    <property type="evidence" value="ECO:0007669"/>
    <property type="project" value="TreeGrafter"/>
</dbReference>
<accession>A0AA36AQH9</accession>
<feature type="transmembrane region" description="Helical" evidence="14">
    <location>
        <begin position="423"/>
        <end position="440"/>
    </location>
</feature>
<dbReference type="PANTHER" id="PTHR44227">
    <property type="match status" value="1"/>
</dbReference>
<dbReference type="InterPro" id="IPR019734">
    <property type="entry name" value="TPR_rpt"/>
</dbReference>
<dbReference type="InterPro" id="IPR052346">
    <property type="entry name" value="O-mannosyl-transferase_TMTC"/>
</dbReference>
<evidence type="ECO:0000256" key="4">
    <source>
        <dbReference type="ARBA" id="ARBA00007882"/>
    </source>
</evidence>
<evidence type="ECO:0000256" key="7">
    <source>
        <dbReference type="ARBA" id="ARBA00022692"/>
    </source>
</evidence>
<sequence>MKYLMKDVKDSKLDYLMNLSRKAWTIWILYIILVTTLAFVANIVTINGTFIFDDREALVKNADVNNLRTPITSLFVHDFWGKNISSPESHKSYRPITIIALRLQHHLFGSLNPKSFHKFNIGLHVLNSLMCLGVTATIWGKTEKHKEGILLASSLFAVHPIHTETVASVVGQADMLYTMFSLLGFLIYHYGLMANKNNKGNTFLRNVNCLLVVSMLTVLSTFSKEQGITTMVICSLYDIVLHQSEITSSFRQIWPNVKYSTKVKTKRIKENLVTIFYLLFRIFFMVAITLLLLTFRLKLMIKQPVFNKEDNPHSFVDNFLLRVVNYSYIYWLNTWLLLDPWWLCCDWSYDCIPILNSPWNFRTLAALSFWILIVMMSYRILLFRNTSMARKISLSLIFWIVPFTPASNMFFRVGFVIAERNLYLPSLGFCIAISLGFCILRESHPHRSQILKTAAVCLTFVFIVRSHQRNKDWLDGKRLFHSGLKVCPNNAKLYFNIAVGYLHHKEYKSAKNYFSETVRKYPEFVSAYTGLGQCYMNLENYTKAEYYYQIATNISSQMDREDVLWNLCYVKFKLKKMEEAEHCINTLIHNYPLSAYKAYYGLAEIYYYNGEKQKALQAWMKAIELNSTDSAAWESVVAYLHHLNRRKESEEVFLRALNHVTEPTSLQNIWARLHQKEHHPLGESRLKKR</sequence>
<evidence type="ECO:0000256" key="5">
    <source>
        <dbReference type="ARBA" id="ARBA00012839"/>
    </source>
</evidence>
<evidence type="ECO:0000313" key="17">
    <source>
        <dbReference type="Proteomes" id="UP001162480"/>
    </source>
</evidence>
<proteinExistence type="inferred from homology"/>
<evidence type="ECO:0000256" key="9">
    <source>
        <dbReference type="ARBA" id="ARBA00022803"/>
    </source>
</evidence>
<dbReference type="InterPro" id="IPR011990">
    <property type="entry name" value="TPR-like_helical_dom_sf"/>
</dbReference>
<evidence type="ECO:0000256" key="11">
    <source>
        <dbReference type="ARBA" id="ARBA00022989"/>
    </source>
</evidence>
<feature type="domain" description="DUF1736" evidence="15">
    <location>
        <begin position="302"/>
        <end position="373"/>
    </location>
</feature>
<protein>
    <recommendedName>
        <fullName evidence="5">dolichyl-phosphate-mannose--protein mannosyltransferase</fullName>
        <ecNumber evidence="5">2.4.1.109</ecNumber>
    </recommendedName>
</protein>
<dbReference type="Gene3D" id="1.25.40.10">
    <property type="entry name" value="Tetratricopeptide repeat domain"/>
    <property type="match status" value="1"/>
</dbReference>
<comment type="pathway">
    <text evidence="3">Protein modification; protein glycosylation.</text>
</comment>
<feature type="transmembrane region" description="Helical" evidence="14">
    <location>
        <begin position="27"/>
        <end position="52"/>
    </location>
</feature>
<dbReference type="EC" id="2.4.1.109" evidence="5"/>
<keyword evidence="7 14" id="KW-0812">Transmembrane</keyword>
<dbReference type="SMART" id="SM00028">
    <property type="entry name" value="TPR"/>
    <property type="match status" value="4"/>
</dbReference>
<evidence type="ECO:0000256" key="3">
    <source>
        <dbReference type="ARBA" id="ARBA00004922"/>
    </source>
</evidence>
<evidence type="ECO:0000256" key="10">
    <source>
        <dbReference type="ARBA" id="ARBA00022824"/>
    </source>
</evidence>
<dbReference type="AlphaFoldDB" id="A0AA36AQH9"/>
<dbReference type="Pfam" id="PF08409">
    <property type="entry name" value="TMTC_DUF1736"/>
    <property type="match status" value="1"/>
</dbReference>
<keyword evidence="17" id="KW-1185">Reference proteome</keyword>
<evidence type="ECO:0000259" key="15">
    <source>
        <dbReference type="Pfam" id="PF08409"/>
    </source>
</evidence>
<evidence type="ECO:0000256" key="2">
    <source>
        <dbReference type="ARBA" id="ARBA00004240"/>
    </source>
</evidence>
<feature type="transmembrane region" description="Helical" evidence="14">
    <location>
        <begin position="121"/>
        <end position="140"/>
    </location>
</feature>
<dbReference type="Proteomes" id="UP001162480">
    <property type="component" value="Chromosome 3"/>
</dbReference>
<feature type="transmembrane region" description="Helical" evidence="14">
    <location>
        <begin position="394"/>
        <end position="417"/>
    </location>
</feature>
<comment type="similarity">
    <text evidence="4">Belongs to the TMTC family.</text>
</comment>
<dbReference type="EMBL" id="OX597816">
    <property type="protein sequence ID" value="CAI9720423.1"/>
    <property type="molecule type" value="Genomic_DNA"/>
</dbReference>
<name>A0AA36AQH9_OCTVU</name>
<dbReference type="Pfam" id="PF13432">
    <property type="entry name" value="TPR_16"/>
    <property type="match status" value="1"/>
</dbReference>
<dbReference type="GO" id="GO:0016020">
    <property type="term" value="C:membrane"/>
    <property type="evidence" value="ECO:0007669"/>
    <property type="project" value="UniProtKB-SubCell"/>
</dbReference>
<dbReference type="InterPro" id="IPR013618">
    <property type="entry name" value="TMTC_DUF1736"/>
</dbReference>
<reference evidence="16" key="1">
    <citation type="submission" date="2023-08" db="EMBL/GenBank/DDBJ databases">
        <authorList>
            <person name="Alioto T."/>
            <person name="Alioto T."/>
            <person name="Gomez Garrido J."/>
        </authorList>
    </citation>
    <scope>NUCLEOTIDE SEQUENCE</scope>
</reference>
<dbReference type="PROSITE" id="PS50005">
    <property type="entry name" value="TPR"/>
    <property type="match status" value="3"/>
</dbReference>
<feature type="transmembrane region" description="Helical" evidence="14">
    <location>
        <begin position="275"/>
        <end position="295"/>
    </location>
</feature>
<evidence type="ECO:0000313" key="16">
    <source>
        <dbReference type="EMBL" id="CAI9720423.1"/>
    </source>
</evidence>
<evidence type="ECO:0000256" key="13">
    <source>
        <dbReference type="PROSITE-ProRule" id="PRU00339"/>
    </source>
</evidence>
<keyword evidence="8" id="KW-0677">Repeat</keyword>
<dbReference type="Pfam" id="PF07719">
    <property type="entry name" value="TPR_2"/>
    <property type="match status" value="1"/>
</dbReference>
<feature type="transmembrane region" description="Helical" evidence="14">
    <location>
        <begin position="175"/>
        <end position="191"/>
    </location>
</feature>
<evidence type="ECO:0000256" key="1">
    <source>
        <dbReference type="ARBA" id="ARBA00004141"/>
    </source>
</evidence>
<dbReference type="PANTHER" id="PTHR44227:SF3">
    <property type="entry name" value="PROTEIN O-MANNOSYL-TRANSFERASE TMTC4"/>
    <property type="match status" value="1"/>
</dbReference>